<accession>A0A6N0HVD1</accession>
<reference evidence="1 2" key="1">
    <citation type="submission" date="2020-05" db="EMBL/GenBank/DDBJ databases">
        <title>Horizontal transmission and recombination maintain forever young bacterial symbiont genomes.</title>
        <authorList>
            <person name="Russell S.L."/>
            <person name="Pepper-Tunick E."/>
            <person name="Svedberg J."/>
            <person name="Byrne A."/>
            <person name="Ruelas Castillo J."/>
            <person name="Vollmers C."/>
            <person name="Beinart R.A."/>
            <person name="Corbett-Detig R."/>
        </authorList>
    </citation>
    <scope>NUCLEOTIDE SEQUENCE [LARGE SCALE GENOMIC DNA]</scope>
    <source>
        <strain evidence="1">Santa_Monica_outfall</strain>
    </source>
</reference>
<dbReference type="Proteomes" id="UP000509658">
    <property type="component" value="Chromosome"/>
</dbReference>
<dbReference type="NCBIfam" id="TIGR04267">
    <property type="entry name" value="mod_HExxH"/>
    <property type="match status" value="1"/>
</dbReference>
<organism evidence="1 2">
    <name type="scientific">Candidatus Reidiella endopervernicosa</name>
    <dbReference type="NCBI Taxonomy" id="2738883"/>
    <lineage>
        <taxon>Bacteria</taxon>
        <taxon>Pseudomonadati</taxon>
        <taxon>Pseudomonadota</taxon>
        <taxon>Gammaproteobacteria</taxon>
        <taxon>Candidatus Reidiella</taxon>
    </lineage>
</organism>
<keyword evidence="2" id="KW-1185">Reference proteome</keyword>
<dbReference type="InterPro" id="IPR026337">
    <property type="entry name" value="AKG_HExxH"/>
</dbReference>
<proteinExistence type="predicted"/>
<evidence type="ECO:0000313" key="2">
    <source>
        <dbReference type="Proteomes" id="UP000509658"/>
    </source>
</evidence>
<dbReference type="RefSeq" id="WP_174673030.1">
    <property type="nucleotide sequence ID" value="NZ_CP054491.1"/>
</dbReference>
<name>A0A6N0HVD1_9GAMM</name>
<evidence type="ECO:0000313" key="1">
    <source>
        <dbReference type="EMBL" id="QKQ26365.1"/>
    </source>
</evidence>
<dbReference type="EMBL" id="CP054491">
    <property type="protein sequence ID" value="QKQ26365.1"/>
    <property type="molecule type" value="Genomic_DNA"/>
</dbReference>
<gene>
    <name evidence="1" type="ORF">HUE57_08800</name>
</gene>
<sequence length="330" mass="36503">MTIHFSFLPDPIRARAIDSRMRQGLADSLNYVSGELGKQVGKSLDGVDELVAATSRGAVYPPSTFGLYYEIVSAVMEDGHQAAETLINELQSERKLDGNELNVTTLGGIESISVQKRYQRLMDTDPNTPFTILSPAGEEADDLVSQFKSGHRRLRETIPVLADEFESLVKEVVLVVGDVESNGYDFAGGSSYMLWGALFINAERHKSDVALIEAIAHESAHSFLFGMTYDEPLVLNADDELLQSPLRDDPRPMDGIYHATFVLARMHWAMSALIDSGKLQGIELDEAKAARERDRISFFDGYGTVSEFAKMSETGHALMEGAYSYMEPFQ</sequence>
<dbReference type="KEGG" id="rev:HUE57_08800"/>
<protein>
    <submittedName>
        <fullName evidence="1">HEXXH motif domain-containing protein</fullName>
    </submittedName>
</protein>
<dbReference type="AlphaFoldDB" id="A0A6N0HVD1"/>